<dbReference type="HOGENOM" id="CLU_1981463_0_0_1"/>
<dbReference type="Proteomes" id="UP000002497">
    <property type="component" value="Unassembled WGS sequence"/>
</dbReference>
<sequence length="126" mass="13945">MPRLQESIQIIRQRETASEILLTTTKAETIGSKHVSIHNPMMTVFSLGTLLYPMQLALHYQPDSGGDEERLGARSSQVCSSISLPQHTETFTGTFERGESQVQSQVRIREPVESSGYFGACSLIVC</sequence>
<dbReference type="EMBL" id="GL636492">
    <property type="protein sequence ID" value="EFW18615.1"/>
    <property type="molecule type" value="Genomic_DNA"/>
</dbReference>
<organism evidence="2">
    <name type="scientific">Coccidioides posadasii (strain RMSCC 757 / Silveira)</name>
    <name type="common">Valley fever fungus</name>
    <dbReference type="NCBI Taxonomy" id="443226"/>
    <lineage>
        <taxon>Eukaryota</taxon>
        <taxon>Fungi</taxon>
        <taxon>Dikarya</taxon>
        <taxon>Ascomycota</taxon>
        <taxon>Pezizomycotina</taxon>
        <taxon>Eurotiomycetes</taxon>
        <taxon>Eurotiomycetidae</taxon>
        <taxon>Onygenales</taxon>
        <taxon>Onygenaceae</taxon>
        <taxon>Coccidioides</taxon>
    </lineage>
</organism>
<dbReference type="AlphaFoldDB" id="E9D533"/>
<keyword evidence="2" id="KW-1185">Reference proteome</keyword>
<reference evidence="2" key="2">
    <citation type="submission" date="2010-03" db="EMBL/GenBank/DDBJ databases">
        <title>The genome sequence of Coccidioides posadasii strain Silveira.</title>
        <authorList>
            <consortium name="The Broad Institute Genome Sequencing Center for Infectious Disease"/>
            <person name="Neafsey D."/>
            <person name="Orbach M."/>
            <person name="Henn M.R."/>
            <person name="Cole G.T."/>
            <person name="Galgiani J."/>
            <person name="Gardner M.J."/>
            <person name="Kirkland T.N."/>
            <person name="Taylor J.W."/>
            <person name="Young S.K."/>
            <person name="Zeng Q."/>
            <person name="Koehrsen M."/>
            <person name="Alvarado L."/>
            <person name="Berlin A."/>
            <person name="Borenstein D."/>
            <person name="Chapman S.B."/>
            <person name="Chen Z."/>
            <person name="Engels R."/>
            <person name="Freedman E."/>
            <person name="Gellesch M."/>
            <person name="Goldberg J."/>
            <person name="Griggs A."/>
            <person name="Gujja S."/>
            <person name="Heilman E."/>
            <person name="Heiman D."/>
            <person name="Howarth C."/>
            <person name="Jen D."/>
            <person name="Larson L."/>
            <person name="Mehta T."/>
            <person name="Neiman D."/>
            <person name="Park D."/>
            <person name="Pearson M."/>
            <person name="Richards J."/>
            <person name="Roberts A."/>
            <person name="Saif S."/>
            <person name="Shea T."/>
            <person name="Shenoy N."/>
            <person name="Sisk P."/>
            <person name="Stolte C."/>
            <person name="Sykes S."/>
            <person name="Walk T."/>
            <person name="White J."/>
            <person name="Yandava C."/>
            <person name="Haas B."/>
            <person name="Nusbaum C."/>
            <person name="Birren B."/>
        </authorList>
    </citation>
    <scope>NUCLEOTIDE SEQUENCE [LARGE SCALE GENOMIC DNA]</scope>
    <source>
        <strain evidence="2">RMSCC 757 / Silveira</strain>
    </source>
</reference>
<gene>
    <name evidence="1" type="ORF">CPSG_05301</name>
</gene>
<dbReference type="VEuPathDB" id="FungiDB:CPSG_05301"/>
<evidence type="ECO:0000313" key="1">
    <source>
        <dbReference type="EMBL" id="EFW18615.1"/>
    </source>
</evidence>
<accession>E9D533</accession>
<proteinExistence type="predicted"/>
<evidence type="ECO:0000313" key="2">
    <source>
        <dbReference type="Proteomes" id="UP000002497"/>
    </source>
</evidence>
<reference evidence="2" key="1">
    <citation type="journal article" date="2010" name="Genome Res.">
        <title>Population genomic sequencing of Coccidioides fungi reveals recent hybridization and transposon control.</title>
        <authorList>
            <person name="Neafsey D.E."/>
            <person name="Barker B.M."/>
            <person name="Sharpton T.J."/>
            <person name="Stajich J.E."/>
            <person name="Park D.J."/>
            <person name="Whiston E."/>
            <person name="Hung C.-Y."/>
            <person name="McMahan C."/>
            <person name="White J."/>
            <person name="Sykes S."/>
            <person name="Heiman D."/>
            <person name="Young S."/>
            <person name="Zeng Q."/>
            <person name="Abouelleil A."/>
            <person name="Aftuck L."/>
            <person name="Bessette D."/>
            <person name="Brown A."/>
            <person name="FitzGerald M."/>
            <person name="Lui A."/>
            <person name="Macdonald J.P."/>
            <person name="Priest M."/>
            <person name="Orbach M.J."/>
            <person name="Galgiani J.N."/>
            <person name="Kirkland T.N."/>
            <person name="Cole G.T."/>
            <person name="Birren B.W."/>
            <person name="Henn M.R."/>
            <person name="Taylor J.W."/>
            <person name="Rounsley S.D."/>
        </authorList>
    </citation>
    <scope>NUCLEOTIDE SEQUENCE [LARGE SCALE GENOMIC DNA]</scope>
    <source>
        <strain evidence="2">RMSCC 757 / Silveira</strain>
    </source>
</reference>
<name>E9D533_COCPS</name>
<protein>
    <submittedName>
        <fullName evidence="1">Predicted protein</fullName>
    </submittedName>
</protein>